<dbReference type="GO" id="GO:0006730">
    <property type="term" value="P:one-carbon metabolic process"/>
    <property type="evidence" value="ECO:0007669"/>
    <property type="project" value="TreeGrafter"/>
</dbReference>
<dbReference type="OrthoDB" id="429145at2759"/>
<feature type="domain" description="Alpha-carbonic anhydrase" evidence="2">
    <location>
        <begin position="29"/>
        <end position="492"/>
    </location>
</feature>
<dbReference type="STRING" id="337451.A0A443N182"/>
<name>A0A443N182_9MAGN</name>
<dbReference type="Proteomes" id="UP000283530">
    <property type="component" value="Unassembled WGS sequence"/>
</dbReference>
<dbReference type="InterPro" id="IPR036398">
    <property type="entry name" value="CA_dom_sf"/>
</dbReference>
<feature type="signal peptide" evidence="1">
    <location>
        <begin position="1"/>
        <end position="22"/>
    </location>
</feature>
<dbReference type="PROSITE" id="PS51144">
    <property type="entry name" value="ALPHA_CA_2"/>
    <property type="match status" value="1"/>
</dbReference>
<dbReference type="InterPro" id="IPR023561">
    <property type="entry name" value="Carbonic_anhydrase_a-class"/>
</dbReference>
<gene>
    <name evidence="3" type="ORF">CKAN_00050000</name>
</gene>
<dbReference type="SMART" id="SM01057">
    <property type="entry name" value="Carb_anhydrase"/>
    <property type="match status" value="2"/>
</dbReference>
<comment type="caution">
    <text evidence="3">The sequence shown here is derived from an EMBL/GenBank/DDBJ whole genome shotgun (WGS) entry which is preliminary data.</text>
</comment>
<dbReference type="Gene3D" id="3.10.200.10">
    <property type="entry name" value="Alpha carbonic anhydrase"/>
    <property type="match status" value="2"/>
</dbReference>
<dbReference type="SUPFAM" id="SSF51069">
    <property type="entry name" value="Carbonic anhydrase"/>
    <property type="match status" value="2"/>
</dbReference>
<sequence length="503" mass="57059">MKSIFLALLIVLLVSHSLLTTAQEYDDEREWDYLEDSGKGPEHWGDLNENWTICKTGVWQSPIDLWDGWADVVRHLGRLQTSYKPANATLLNRGHDIMLKWVDDAGSLQIEGTNYALKQLDLEVHMVHQSSDEKTAVVGILYRINFGDDPFLVKGHLNIIADGSTNETVVGVVDPYDLIMDGGWEYYRYMGSLTTPPCTERVVWTVLKEPWIRTVSFDQVKKLRDAVHDNARSNARPIQPLNGREVLLNSIYFCAVLTVLLLSHSPLASSQEYDDEREWDYLKDSGKGPEHWGDLNENWTSCKTGVWQSPIDLRDGWADVVRHLGGLQTSYKPAIAELMNRGHDIMCHWHSPSEHHINGWWSDLEVHMVHQSLDGRIAVVGILYKIGFGEDPFLSKGHLNFLANGNANETGVGVVDPYDLIMDGGREYYRYMGSLTTPPCTEGVVWTVLKEPRIRQVSFEQVKKLRDAVHDYARSNARPVQPLKGREVLLSDLGHDHPTLQSI</sequence>
<dbReference type="InterPro" id="IPR041891">
    <property type="entry name" value="Alpha_CA_prokaryot-like"/>
</dbReference>
<dbReference type="GO" id="GO:0004089">
    <property type="term" value="F:carbonate dehydratase activity"/>
    <property type="evidence" value="ECO:0007669"/>
    <property type="project" value="InterPro"/>
</dbReference>
<dbReference type="PANTHER" id="PTHR18952:SF208">
    <property type="entry name" value="CARBONIC ANHYDRASE XA-RELATED"/>
    <property type="match status" value="1"/>
</dbReference>
<evidence type="ECO:0000313" key="4">
    <source>
        <dbReference type="Proteomes" id="UP000283530"/>
    </source>
</evidence>
<keyword evidence="1" id="KW-0732">Signal</keyword>
<organism evidence="3 4">
    <name type="scientific">Cinnamomum micranthum f. kanehirae</name>
    <dbReference type="NCBI Taxonomy" id="337451"/>
    <lineage>
        <taxon>Eukaryota</taxon>
        <taxon>Viridiplantae</taxon>
        <taxon>Streptophyta</taxon>
        <taxon>Embryophyta</taxon>
        <taxon>Tracheophyta</taxon>
        <taxon>Spermatophyta</taxon>
        <taxon>Magnoliopsida</taxon>
        <taxon>Magnoliidae</taxon>
        <taxon>Laurales</taxon>
        <taxon>Lauraceae</taxon>
        <taxon>Cinnamomum</taxon>
    </lineage>
</organism>
<dbReference type="Pfam" id="PF00194">
    <property type="entry name" value="Carb_anhydrase"/>
    <property type="match status" value="2"/>
</dbReference>
<protein>
    <submittedName>
        <fullName evidence="3">Alpha carbonic anhydrase 7</fullName>
    </submittedName>
</protein>
<dbReference type="InterPro" id="IPR001148">
    <property type="entry name" value="CA_dom"/>
</dbReference>
<feature type="chain" id="PRO_5019430710" evidence="1">
    <location>
        <begin position="23"/>
        <end position="503"/>
    </location>
</feature>
<dbReference type="GO" id="GO:0008270">
    <property type="term" value="F:zinc ion binding"/>
    <property type="evidence" value="ECO:0007669"/>
    <property type="project" value="InterPro"/>
</dbReference>
<dbReference type="PANTHER" id="PTHR18952">
    <property type="entry name" value="CARBONIC ANHYDRASE"/>
    <property type="match status" value="1"/>
</dbReference>
<accession>A0A443N182</accession>
<evidence type="ECO:0000313" key="3">
    <source>
        <dbReference type="EMBL" id="RWR72287.1"/>
    </source>
</evidence>
<dbReference type="EMBL" id="QPKB01000001">
    <property type="protein sequence ID" value="RWR72287.1"/>
    <property type="molecule type" value="Genomic_DNA"/>
</dbReference>
<keyword evidence="4" id="KW-1185">Reference proteome</keyword>
<proteinExistence type="predicted"/>
<dbReference type="CDD" id="cd03124">
    <property type="entry name" value="alpha_CA_prokaryotic_like"/>
    <property type="match status" value="2"/>
</dbReference>
<dbReference type="AlphaFoldDB" id="A0A443N182"/>
<evidence type="ECO:0000256" key="1">
    <source>
        <dbReference type="SAM" id="SignalP"/>
    </source>
</evidence>
<reference evidence="3 4" key="1">
    <citation type="journal article" date="2019" name="Nat. Plants">
        <title>Stout camphor tree genome fills gaps in understanding of flowering plant genome evolution.</title>
        <authorList>
            <person name="Chaw S.M."/>
            <person name="Liu Y.C."/>
            <person name="Wu Y.W."/>
            <person name="Wang H.Y."/>
            <person name="Lin C.I."/>
            <person name="Wu C.S."/>
            <person name="Ke H.M."/>
            <person name="Chang L.Y."/>
            <person name="Hsu C.Y."/>
            <person name="Yang H.T."/>
            <person name="Sudianto E."/>
            <person name="Hsu M.H."/>
            <person name="Wu K.P."/>
            <person name="Wang L.N."/>
            <person name="Leebens-Mack J.H."/>
            <person name="Tsai I.J."/>
        </authorList>
    </citation>
    <scope>NUCLEOTIDE SEQUENCE [LARGE SCALE GENOMIC DNA]</scope>
    <source>
        <strain evidence="4">cv. Chaw 1501</strain>
        <tissue evidence="3">Young leaves</tissue>
    </source>
</reference>
<evidence type="ECO:0000259" key="2">
    <source>
        <dbReference type="PROSITE" id="PS51144"/>
    </source>
</evidence>